<dbReference type="AlphaFoldDB" id="A0A5A7PC72"/>
<proteinExistence type="predicted"/>
<evidence type="ECO:0000313" key="2">
    <source>
        <dbReference type="Proteomes" id="UP000325081"/>
    </source>
</evidence>
<comment type="caution">
    <text evidence="1">The sequence shown here is derived from an EMBL/GenBank/DDBJ whole genome shotgun (WGS) entry which is preliminary data.</text>
</comment>
<protein>
    <submittedName>
        <fullName evidence="1">Replication protein A 70 kDa DNA-binding subunit B</fullName>
    </submittedName>
</protein>
<dbReference type="Gene3D" id="2.40.50.140">
    <property type="entry name" value="Nucleic acid-binding proteins"/>
    <property type="match status" value="1"/>
</dbReference>
<keyword evidence="2" id="KW-1185">Reference proteome</keyword>
<name>A0A5A7PC72_STRAF</name>
<evidence type="ECO:0000313" key="1">
    <source>
        <dbReference type="EMBL" id="GER30341.1"/>
    </source>
</evidence>
<sequence length="236" mass="27043">MAGLFSTITRATLLAPVSHRSSRATICRRENAGPDTGRERRGHNRKVYRIKGLLRVRNLASPFFFPDQMGQVQGTHMVKTSYCSFNFLASSQVNRNAVAIVHFLLSDETNNWTALIQVVERPPVQTSKNNTSTLYRRYLFTDEEGTKVSAVVYNAVINEFDELLMPYKRYYLSGAKVRPEVPLYQVSDYKYNWLIVSGTNVEEYQESLPPQLPCHIDIHTFADIHKYADTDNPRSE</sequence>
<dbReference type="Proteomes" id="UP000325081">
    <property type="component" value="Unassembled WGS sequence"/>
</dbReference>
<dbReference type="SUPFAM" id="SSF50249">
    <property type="entry name" value="Nucleic acid-binding proteins"/>
    <property type="match status" value="1"/>
</dbReference>
<reference evidence="2" key="1">
    <citation type="journal article" date="2019" name="Curr. Biol.">
        <title>Genome Sequence of Striga asiatica Provides Insight into the Evolution of Plant Parasitism.</title>
        <authorList>
            <person name="Yoshida S."/>
            <person name="Kim S."/>
            <person name="Wafula E.K."/>
            <person name="Tanskanen J."/>
            <person name="Kim Y.M."/>
            <person name="Honaas L."/>
            <person name="Yang Z."/>
            <person name="Spallek T."/>
            <person name="Conn C.E."/>
            <person name="Ichihashi Y."/>
            <person name="Cheong K."/>
            <person name="Cui S."/>
            <person name="Der J.P."/>
            <person name="Gundlach H."/>
            <person name="Jiao Y."/>
            <person name="Hori C."/>
            <person name="Ishida J.K."/>
            <person name="Kasahara H."/>
            <person name="Kiba T."/>
            <person name="Kim M.S."/>
            <person name="Koo N."/>
            <person name="Laohavisit A."/>
            <person name="Lee Y.H."/>
            <person name="Lumba S."/>
            <person name="McCourt P."/>
            <person name="Mortimer J.C."/>
            <person name="Mutuku J.M."/>
            <person name="Nomura T."/>
            <person name="Sasaki-Sekimoto Y."/>
            <person name="Seto Y."/>
            <person name="Wang Y."/>
            <person name="Wakatake T."/>
            <person name="Sakakibara H."/>
            <person name="Demura T."/>
            <person name="Yamaguchi S."/>
            <person name="Yoneyama K."/>
            <person name="Manabe R.I."/>
            <person name="Nelson D.C."/>
            <person name="Schulman A.H."/>
            <person name="Timko M.P."/>
            <person name="dePamphilis C.W."/>
            <person name="Choi D."/>
            <person name="Shirasu K."/>
        </authorList>
    </citation>
    <scope>NUCLEOTIDE SEQUENCE [LARGE SCALE GENOMIC DNA]</scope>
    <source>
        <strain evidence="2">cv. UVA1</strain>
    </source>
</reference>
<gene>
    <name evidence="1" type="ORF">STAS_06281</name>
</gene>
<dbReference type="EMBL" id="BKCP01004339">
    <property type="protein sequence ID" value="GER30341.1"/>
    <property type="molecule type" value="Genomic_DNA"/>
</dbReference>
<keyword evidence="1" id="KW-0238">DNA-binding</keyword>
<dbReference type="GO" id="GO:0003677">
    <property type="term" value="F:DNA binding"/>
    <property type="evidence" value="ECO:0007669"/>
    <property type="project" value="UniProtKB-KW"/>
</dbReference>
<organism evidence="1 2">
    <name type="scientific">Striga asiatica</name>
    <name type="common">Asiatic witchweed</name>
    <name type="synonym">Buchnera asiatica</name>
    <dbReference type="NCBI Taxonomy" id="4170"/>
    <lineage>
        <taxon>Eukaryota</taxon>
        <taxon>Viridiplantae</taxon>
        <taxon>Streptophyta</taxon>
        <taxon>Embryophyta</taxon>
        <taxon>Tracheophyta</taxon>
        <taxon>Spermatophyta</taxon>
        <taxon>Magnoliopsida</taxon>
        <taxon>eudicotyledons</taxon>
        <taxon>Gunneridae</taxon>
        <taxon>Pentapetalae</taxon>
        <taxon>asterids</taxon>
        <taxon>lamiids</taxon>
        <taxon>Lamiales</taxon>
        <taxon>Orobanchaceae</taxon>
        <taxon>Buchnereae</taxon>
        <taxon>Striga</taxon>
    </lineage>
</organism>
<dbReference type="OrthoDB" id="1931061at2759"/>
<accession>A0A5A7PC72</accession>
<dbReference type="InterPro" id="IPR012340">
    <property type="entry name" value="NA-bd_OB-fold"/>
</dbReference>